<keyword evidence="4" id="KW-0460">Magnesium</keyword>
<keyword evidence="2" id="KW-0540">Nuclease</keyword>
<evidence type="ECO:0000259" key="6">
    <source>
        <dbReference type="Pfam" id="PF01938"/>
    </source>
</evidence>
<dbReference type="GO" id="GO:0004518">
    <property type="term" value="F:nuclease activity"/>
    <property type="evidence" value="ECO:0007669"/>
    <property type="project" value="UniProtKB-KW"/>
</dbReference>
<evidence type="ECO:0000256" key="2">
    <source>
        <dbReference type="ARBA" id="ARBA00022722"/>
    </source>
</evidence>
<evidence type="ECO:0000256" key="3">
    <source>
        <dbReference type="ARBA" id="ARBA00022801"/>
    </source>
</evidence>
<dbReference type="CDD" id="cd09877">
    <property type="entry name" value="PIN_YacL-like"/>
    <property type="match status" value="1"/>
</dbReference>
<evidence type="ECO:0000256" key="4">
    <source>
        <dbReference type="ARBA" id="ARBA00022842"/>
    </source>
</evidence>
<evidence type="ECO:0000313" key="8">
    <source>
        <dbReference type="Proteomes" id="UP000177416"/>
    </source>
</evidence>
<dbReference type="InterPro" id="IPR002792">
    <property type="entry name" value="TRAM_dom"/>
</dbReference>
<dbReference type="Proteomes" id="UP000177416">
    <property type="component" value="Unassembled WGS sequence"/>
</dbReference>
<protein>
    <submittedName>
        <fullName evidence="7">Uncharacterized protein</fullName>
    </submittedName>
</protein>
<dbReference type="InterPro" id="IPR002716">
    <property type="entry name" value="PIN_dom"/>
</dbReference>
<dbReference type="GO" id="GO:0016787">
    <property type="term" value="F:hydrolase activity"/>
    <property type="evidence" value="ECO:0007669"/>
    <property type="project" value="UniProtKB-KW"/>
</dbReference>
<dbReference type="InterPro" id="IPR029060">
    <property type="entry name" value="PIN-like_dom_sf"/>
</dbReference>
<keyword evidence="3" id="KW-0378">Hydrolase</keyword>
<dbReference type="SUPFAM" id="SSF88723">
    <property type="entry name" value="PIN domain-like"/>
    <property type="match status" value="1"/>
</dbReference>
<evidence type="ECO:0000256" key="1">
    <source>
        <dbReference type="ARBA" id="ARBA00001946"/>
    </source>
</evidence>
<evidence type="ECO:0000259" key="5">
    <source>
        <dbReference type="Pfam" id="PF01850"/>
    </source>
</evidence>
<dbReference type="Pfam" id="PF01938">
    <property type="entry name" value="TRAM"/>
    <property type="match status" value="1"/>
</dbReference>
<dbReference type="AlphaFoldDB" id="A0A1F5ZML9"/>
<name>A0A1F5ZML9_9BACT</name>
<comment type="caution">
    <text evidence="7">The sequence shown here is derived from an EMBL/GenBank/DDBJ whole genome shotgun (WGS) entry which is preliminary data.</text>
</comment>
<proteinExistence type="predicted"/>
<feature type="domain" description="TRAM" evidence="6">
    <location>
        <begin position="204"/>
        <end position="254"/>
    </location>
</feature>
<gene>
    <name evidence="7" type="ORF">A2875_00410</name>
</gene>
<organism evidence="7 8">
    <name type="scientific">Candidatus Gottesmanbacteria bacterium RIFCSPHIGHO2_01_FULL_46_14</name>
    <dbReference type="NCBI Taxonomy" id="1798380"/>
    <lineage>
        <taxon>Bacteria</taxon>
        <taxon>Candidatus Gottesmaniibacteriota</taxon>
    </lineage>
</organism>
<sequence>MIKTKQTDSSLKKPPIFSGPLRGIAASRDFTQALAREIVKNLTNIGQITTRPFRRGPTNGKKTSIVGEQPILLDTSVLIDGRILPIVNSGFLTGTLVVTQFVLGEVQHIADSSDSLRRAKGRRGLEVVEKLKGQKANPMAKYKVVSDDVVEQHEVDHKLVYLAKRWKGRLLTVDYNLASLARSHGVRVLNITDLAQALKVSVVPGEEIQIKITHEGKEREQGVGYLPDGTMIVVDNAKHLVDQNATVVITKVHHTPAGQLFFARLK</sequence>
<dbReference type="Gene3D" id="3.40.50.1010">
    <property type="entry name" value="5'-nuclease"/>
    <property type="match status" value="1"/>
</dbReference>
<dbReference type="EMBL" id="MFJJ01000041">
    <property type="protein sequence ID" value="OGG13613.1"/>
    <property type="molecule type" value="Genomic_DNA"/>
</dbReference>
<dbReference type="PANTHER" id="PTHR11603">
    <property type="entry name" value="AAA FAMILY ATPASE"/>
    <property type="match status" value="1"/>
</dbReference>
<dbReference type="PANTHER" id="PTHR11603:SF147">
    <property type="entry name" value="MEMBRANE PROTEIN"/>
    <property type="match status" value="1"/>
</dbReference>
<feature type="domain" description="PIN" evidence="5">
    <location>
        <begin position="71"/>
        <end position="193"/>
    </location>
</feature>
<accession>A0A1F5ZML9</accession>
<evidence type="ECO:0000313" key="7">
    <source>
        <dbReference type="EMBL" id="OGG13613.1"/>
    </source>
</evidence>
<reference evidence="7 8" key="1">
    <citation type="journal article" date="2016" name="Nat. Commun.">
        <title>Thousands of microbial genomes shed light on interconnected biogeochemical processes in an aquifer system.</title>
        <authorList>
            <person name="Anantharaman K."/>
            <person name="Brown C.T."/>
            <person name="Hug L.A."/>
            <person name="Sharon I."/>
            <person name="Castelle C.J."/>
            <person name="Probst A.J."/>
            <person name="Thomas B.C."/>
            <person name="Singh A."/>
            <person name="Wilkins M.J."/>
            <person name="Karaoz U."/>
            <person name="Brodie E.L."/>
            <person name="Williams K.H."/>
            <person name="Hubbard S.S."/>
            <person name="Banfield J.F."/>
        </authorList>
    </citation>
    <scope>NUCLEOTIDE SEQUENCE [LARGE SCALE GENOMIC DNA]</scope>
</reference>
<dbReference type="Pfam" id="PF01850">
    <property type="entry name" value="PIN"/>
    <property type="match status" value="1"/>
</dbReference>
<dbReference type="InterPro" id="IPR052041">
    <property type="entry name" value="Nucleic_acid_metab_PIN/TRAM"/>
</dbReference>
<comment type="cofactor">
    <cofactor evidence="1">
        <name>Mg(2+)</name>
        <dbReference type="ChEBI" id="CHEBI:18420"/>
    </cofactor>
</comment>